<dbReference type="PROSITE" id="PS50157">
    <property type="entry name" value="ZINC_FINGER_C2H2_2"/>
    <property type="match status" value="9"/>
</dbReference>
<dbReference type="Pfam" id="PF00096">
    <property type="entry name" value="zf-C2H2"/>
    <property type="match status" value="2"/>
</dbReference>
<dbReference type="PANTHER" id="PTHR24379">
    <property type="entry name" value="KRAB AND ZINC FINGER DOMAIN-CONTAINING"/>
    <property type="match status" value="1"/>
</dbReference>
<evidence type="ECO:0000256" key="4">
    <source>
        <dbReference type="ARBA" id="ARBA00022833"/>
    </source>
</evidence>
<keyword evidence="4" id="KW-0862">Zinc</keyword>
<accession>A0ABQ7PZB3</accession>
<dbReference type="PANTHER" id="PTHR24379:SF127">
    <property type="entry name" value="BLOODY FINGERS-RELATED"/>
    <property type="match status" value="1"/>
</dbReference>
<feature type="domain" description="C2H2-type" evidence="6">
    <location>
        <begin position="196"/>
        <end position="219"/>
    </location>
</feature>
<feature type="domain" description="C2H2-type" evidence="6">
    <location>
        <begin position="281"/>
        <end position="308"/>
    </location>
</feature>
<keyword evidence="2" id="KW-0677">Repeat</keyword>
<dbReference type="EMBL" id="JAHIBW010000024">
    <property type="protein sequence ID" value="KAG7298318.1"/>
    <property type="molecule type" value="Genomic_DNA"/>
</dbReference>
<evidence type="ECO:0000256" key="3">
    <source>
        <dbReference type="ARBA" id="ARBA00022771"/>
    </source>
</evidence>
<feature type="domain" description="C2H2-type" evidence="6">
    <location>
        <begin position="253"/>
        <end position="280"/>
    </location>
</feature>
<dbReference type="PROSITE" id="PS00028">
    <property type="entry name" value="ZINC_FINGER_C2H2_1"/>
    <property type="match status" value="14"/>
</dbReference>
<dbReference type="Proteomes" id="UP000823941">
    <property type="component" value="Chromosome 24"/>
</dbReference>
<evidence type="ECO:0000313" key="7">
    <source>
        <dbReference type="EMBL" id="KAG7298318.1"/>
    </source>
</evidence>
<feature type="domain" description="C2H2-type" evidence="6">
    <location>
        <begin position="141"/>
        <end position="169"/>
    </location>
</feature>
<keyword evidence="3 5" id="KW-0863">Zinc-finger</keyword>
<evidence type="ECO:0000256" key="1">
    <source>
        <dbReference type="ARBA" id="ARBA00022723"/>
    </source>
</evidence>
<protein>
    <recommendedName>
        <fullName evidence="6">C2H2-type domain-containing protein</fullName>
    </recommendedName>
</protein>
<keyword evidence="1" id="KW-0479">Metal-binding</keyword>
<evidence type="ECO:0000313" key="8">
    <source>
        <dbReference type="Proteomes" id="UP000823941"/>
    </source>
</evidence>
<reference evidence="7 8" key="1">
    <citation type="submission" date="2021-06" db="EMBL/GenBank/DDBJ databases">
        <title>A haploid diamondback moth (Plutella xylostella L.) genome assembly resolves 31 chromosomes and identifies a diamide resistance mutation.</title>
        <authorList>
            <person name="Ward C.M."/>
            <person name="Perry K.D."/>
            <person name="Baker G."/>
            <person name="Powis K."/>
            <person name="Heckel D.G."/>
            <person name="Baxter S.W."/>
        </authorList>
    </citation>
    <scope>NUCLEOTIDE SEQUENCE [LARGE SCALE GENOMIC DNA]</scope>
    <source>
        <strain evidence="7 8">LV</strain>
        <tissue evidence="7">Single pupa</tissue>
    </source>
</reference>
<sequence>MKKNAMTVVEFATAYPFRLPELDVMCVLCSRSFEDPKDFRDHFDNDHKVFNIKDTVLHLNESILKVDCTDLCCRLCDQLFDDVDSVANHLSAEHDKKISNDGFLFQIYKFGPDKWVCAYCNEKFMCLRALSRHTASHFRNFVCPTCGKKYTFDTDLTKHIKNKHSNVLPCVKCRQTFQCDKQLKEHMDESKSCWPYKCMYCAERFRSHSIKTTHMENIHGIAARIFKCTVCPLEFVSSKLFRDHYTKEHTDKFVCSICNEKFGSKYILKMHYDRHTGHKEFKCDVCGKDFLRKCQLVQHYWAHREDKRFECKLCDKKFNQKVTWKDDIQDAMRKNTMTVLEYATAYPFRLPERDVMCVLCSRSFEDPKDLRDHFDNHHKRFSIKGTFLHLAAFARKLKVDCTNLHCRICDEVFNDVECIADHLNAEHNKEISPHGFVFEIFKFGPDKWVCAYCKEKFMCLRALSRHTASHFRNFVCPTCGKKYTFDADLTKHIKNKHSNAFSCVKCRKTFPSDKQLKEHLKESKSCWPYKCMYCVERFRSNDPRIAHMQKFHGIAARIFKCTVCPLEFVSSKLFRNHYVKEHTDKFVCSICDQKFASNKCFKVHNDRHAGHKQFKCDVCGKDFLRKCQLVQHYWAHREDKRFECKLCDKKFNQKVTWKGHMKSKHAELVDF</sequence>
<keyword evidence="8" id="KW-1185">Reference proteome</keyword>
<gene>
    <name evidence="7" type="ORF">JYU34_017918</name>
</gene>
<feature type="domain" description="C2H2-type" evidence="6">
    <location>
        <begin position="614"/>
        <end position="641"/>
    </location>
</feature>
<dbReference type="Pfam" id="PF12874">
    <property type="entry name" value="zf-met"/>
    <property type="match status" value="2"/>
</dbReference>
<evidence type="ECO:0000256" key="5">
    <source>
        <dbReference type="PROSITE-ProRule" id="PRU00042"/>
    </source>
</evidence>
<evidence type="ECO:0000259" key="6">
    <source>
        <dbReference type="PROSITE" id="PS50157"/>
    </source>
</evidence>
<proteinExistence type="predicted"/>
<feature type="domain" description="C2H2-type" evidence="6">
    <location>
        <begin position="642"/>
        <end position="666"/>
    </location>
</feature>
<feature type="domain" description="C2H2-type" evidence="6">
    <location>
        <begin position="501"/>
        <end position="528"/>
    </location>
</feature>
<comment type="caution">
    <text evidence="7">The sequence shown here is derived from an EMBL/GenBank/DDBJ whole genome shotgun (WGS) entry which is preliminary data.</text>
</comment>
<dbReference type="InterPro" id="IPR013087">
    <property type="entry name" value="Znf_C2H2_type"/>
</dbReference>
<feature type="domain" description="C2H2-type" evidence="6">
    <location>
        <begin position="474"/>
        <end position="502"/>
    </location>
</feature>
<dbReference type="Gene3D" id="3.30.160.60">
    <property type="entry name" value="Classic Zinc Finger"/>
    <property type="match status" value="10"/>
</dbReference>
<name>A0ABQ7PZB3_PLUXY</name>
<dbReference type="SMART" id="SM00355">
    <property type="entry name" value="ZnF_C2H2"/>
    <property type="match status" value="19"/>
</dbReference>
<organism evidence="7 8">
    <name type="scientific">Plutella xylostella</name>
    <name type="common">Diamondback moth</name>
    <name type="synonym">Plutella maculipennis</name>
    <dbReference type="NCBI Taxonomy" id="51655"/>
    <lineage>
        <taxon>Eukaryota</taxon>
        <taxon>Metazoa</taxon>
        <taxon>Ecdysozoa</taxon>
        <taxon>Arthropoda</taxon>
        <taxon>Hexapoda</taxon>
        <taxon>Insecta</taxon>
        <taxon>Pterygota</taxon>
        <taxon>Neoptera</taxon>
        <taxon>Endopterygota</taxon>
        <taxon>Lepidoptera</taxon>
        <taxon>Glossata</taxon>
        <taxon>Ditrysia</taxon>
        <taxon>Yponomeutoidea</taxon>
        <taxon>Plutellidae</taxon>
        <taxon>Plutella</taxon>
    </lineage>
</organism>
<dbReference type="SUPFAM" id="SSF57667">
    <property type="entry name" value="beta-beta-alpha zinc fingers"/>
    <property type="match status" value="6"/>
</dbReference>
<evidence type="ECO:0000256" key="2">
    <source>
        <dbReference type="ARBA" id="ARBA00022737"/>
    </source>
</evidence>
<dbReference type="InterPro" id="IPR036236">
    <property type="entry name" value="Znf_C2H2_sf"/>
</dbReference>
<feature type="domain" description="C2H2-type" evidence="6">
    <location>
        <begin position="586"/>
        <end position="613"/>
    </location>
</feature>